<evidence type="ECO:0000256" key="1">
    <source>
        <dbReference type="SAM" id="SignalP"/>
    </source>
</evidence>
<dbReference type="EMBL" id="JAUQSY010000023">
    <property type="protein sequence ID" value="MDO7877652.1"/>
    <property type="molecule type" value="Genomic_DNA"/>
</dbReference>
<feature type="signal peptide" evidence="1">
    <location>
        <begin position="1"/>
        <end position="25"/>
    </location>
</feature>
<keyword evidence="3" id="KW-1185">Reference proteome</keyword>
<proteinExistence type="predicted"/>
<comment type="caution">
    <text evidence="2">The sequence shown here is derived from an EMBL/GenBank/DDBJ whole genome shotgun (WGS) entry which is preliminary data.</text>
</comment>
<organism evidence="2 3">
    <name type="scientific">Hymenobacter aranciens</name>
    <dbReference type="NCBI Taxonomy" id="3063996"/>
    <lineage>
        <taxon>Bacteria</taxon>
        <taxon>Pseudomonadati</taxon>
        <taxon>Bacteroidota</taxon>
        <taxon>Cytophagia</taxon>
        <taxon>Cytophagales</taxon>
        <taxon>Hymenobacteraceae</taxon>
        <taxon>Hymenobacter</taxon>
    </lineage>
</organism>
<name>A0ABT9BHC2_9BACT</name>
<reference evidence="2" key="1">
    <citation type="submission" date="2023-07" db="EMBL/GenBank/DDBJ databases">
        <authorList>
            <person name="Kim M.K."/>
        </authorList>
    </citation>
    <scope>NUCLEOTIDE SEQUENCE</scope>
    <source>
        <strain evidence="2">ASUV-10-1</strain>
    </source>
</reference>
<protein>
    <submittedName>
        <fullName evidence="2">Uncharacterized protein</fullName>
    </submittedName>
</protein>
<keyword evidence="1" id="KW-0732">Signal</keyword>
<dbReference type="RefSeq" id="WP_305009105.1">
    <property type="nucleotide sequence ID" value="NZ_JAUQSY010000023.1"/>
</dbReference>
<sequence>MQVLLRFFALLFVALCLGFGQQAQATHIQGGDLTYTSLGGN</sequence>
<feature type="chain" id="PRO_5045605721" evidence="1">
    <location>
        <begin position="26"/>
        <end position="41"/>
    </location>
</feature>
<evidence type="ECO:0000313" key="2">
    <source>
        <dbReference type="EMBL" id="MDO7877652.1"/>
    </source>
</evidence>
<evidence type="ECO:0000313" key="3">
    <source>
        <dbReference type="Proteomes" id="UP001176429"/>
    </source>
</evidence>
<accession>A0ABT9BHC2</accession>
<dbReference type="Proteomes" id="UP001176429">
    <property type="component" value="Unassembled WGS sequence"/>
</dbReference>
<gene>
    <name evidence="2" type="ORF">Q5H93_23130</name>
</gene>